<evidence type="ECO:0000256" key="13">
    <source>
        <dbReference type="ARBA" id="ARBA00022842"/>
    </source>
</evidence>
<name>A0A444U7S7_ACIRT</name>
<gene>
    <name evidence="24" type="ORF">EOD39_0357</name>
</gene>
<comment type="similarity">
    <text evidence="3">Belongs to the protein kinase superfamily. CAMK Ser/Thr protein kinase family.</text>
</comment>
<feature type="binding site" evidence="20">
    <location>
        <position position="45"/>
    </location>
    <ligand>
        <name>ATP</name>
        <dbReference type="ChEBI" id="CHEBI:30616"/>
    </ligand>
</feature>
<comment type="subcellular location">
    <subcellularLocation>
        <location evidence="2">Nucleus</location>
    </subcellularLocation>
</comment>
<dbReference type="Proteomes" id="UP000289886">
    <property type="component" value="Unassembled WGS sequence"/>
</dbReference>
<feature type="region of interest" description="Disordered" evidence="21">
    <location>
        <begin position="630"/>
        <end position="663"/>
    </location>
</feature>
<dbReference type="GO" id="GO:0005737">
    <property type="term" value="C:cytoplasm"/>
    <property type="evidence" value="ECO:0007669"/>
    <property type="project" value="TreeGrafter"/>
</dbReference>
<comment type="catalytic activity">
    <reaction evidence="16">
        <text>L-seryl-[protein] + ATP = O-phospho-L-seryl-[protein] + ADP + H(+)</text>
        <dbReference type="Rhea" id="RHEA:17989"/>
        <dbReference type="Rhea" id="RHEA-COMP:9863"/>
        <dbReference type="Rhea" id="RHEA-COMP:11604"/>
        <dbReference type="ChEBI" id="CHEBI:15378"/>
        <dbReference type="ChEBI" id="CHEBI:29999"/>
        <dbReference type="ChEBI" id="CHEBI:30616"/>
        <dbReference type="ChEBI" id="CHEBI:83421"/>
        <dbReference type="ChEBI" id="CHEBI:456216"/>
        <dbReference type="EC" id="2.7.11.1"/>
    </reaction>
</comment>
<reference evidence="24 25" key="1">
    <citation type="submission" date="2019-01" db="EMBL/GenBank/DDBJ databases">
        <title>Draft Genome and Complete Hox-Cluster Characterization of the Sterlet Sturgeon (Acipenser ruthenus).</title>
        <authorList>
            <person name="Wei Q."/>
        </authorList>
    </citation>
    <scope>NUCLEOTIDE SEQUENCE [LARGE SCALE GENOMIC DNA]</scope>
    <source>
        <strain evidence="24">WHYD16114868_AA</strain>
        <tissue evidence="24">Blood</tissue>
    </source>
</reference>
<evidence type="ECO:0000259" key="23">
    <source>
        <dbReference type="PROSITE" id="PS50030"/>
    </source>
</evidence>
<keyword evidence="9" id="KW-0479">Metal-binding</keyword>
<dbReference type="GO" id="GO:0004674">
    <property type="term" value="F:protein serine/threonine kinase activity"/>
    <property type="evidence" value="ECO:0007669"/>
    <property type="project" value="UniProtKB-KW"/>
</dbReference>
<evidence type="ECO:0000313" key="25">
    <source>
        <dbReference type="Proteomes" id="UP000289886"/>
    </source>
</evidence>
<evidence type="ECO:0000256" key="15">
    <source>
        <dbReference type="ARBA" id="ARBA00047899"/>
    </source>
</evidence>
<dbReference type="InterPro" id="IPR015940">
    <property type="entry name" value="UBA"/>
</dbReference>
<sequence>MASSKSGYEGKIAGLYDLDRTLGKGHFAVVKLARHVFTGQLVAVKVIDKTKLDSMAAGHLLQEVRCMKLVQHPNVVRLYEVIDTQTKLYLILELGDGGDMYDYIMRHEGGVSEDLAKVHFAQIVCAISYCHRLHVVHRDLKPENVVFFRQQGTVKLTDFGFSNRFQPGTMLMTSCGSLAYSAPEILLGEEYDAPAVDVWSLGVILYMLVCGQPPFQEANDSETLIMIMDCRYTVPARISPECKDLISRMLQRDPLKRASLEEIESHPWLNGVDPLPTSRTTVPLTSYKSISEEEHEIIIQAMTCGHIADRDTIQEALEADRYNHITATYFLLAERILREKQDRPGQTPSAECNWAEPGQNRRPLSEPLDLGRPRELTGGVSMLSSSEIPDSAVGPYKDFTEQTETDSRKSLTIPINREEDNPLSGHGVGQQMGLFLRSSGSGELSSGRNICALQQICEEEEEEEEEEATSVALPDLNCKAHNQNLGCAPLNNQEQTEGAKHLVCGELRFCPRSKECNKNTSSVEGLGDIFEEQDDMEGSQGLEGKEELEQDRHLLKNRSDQGGLNVESNEALHHNILEGKEGLEFQELKGCTGLEVNGDLGSKPCLYVYTCLEGQTVIEGNKHMEDKSLEKQNVQEEHFPESRKKVGDHESTWEQPEGKNGLESQIMSAECQKILEDPVRQCKEVEKDQDLEEIGVQEQHNLERQGVLDNHKVPKGRSSQNPENQNYPSTERNSLDKSSCSDSQTVVEVQNEKTLSNCIRSRTQCCQGKPKEASPENGEEPVKEHNNNTPKVEQKTTAPSGSPKTFVKNHCVDTGPAALELQVSSLTKDNISIRPLDRERWGPQDREDGESSCFKSPRRVAGGKESTFSSQGGVCLATSYEMGPEPMIRIDPAKNKNVNLRDRLLQFPLCEKALSFKIKPSSKESLMPFGQFNCCHVL</sequence>
<evidence type="ECO:0000256" key="3">
    <source>
        <dbReference type="ARBA" id="ARBA00006692"/>
    </source>
</evidence>
<keyword evidence="10 20" id="KW-0547">Nucleotide-binding</keyword>
<evidence type="ECO:0000256" key="16">
    <source>
        <dbReference type="ARBA" id="ARBA00048679"/>
    </source>
</evidence>
<dbReference type="PANTHER" id="PTHR24346:SF44">
    <property type="entry name" value="SET DOMAIN CONTAINING 6"/>
    <property type="match status" value="1"/>
</dbReference>
<feature type="compositionally biased region" description="Basic and acidic residues" evidence="21">
    <location>
        <begin position="769"/>
        <end position="786"/>
    </location>
</feature>
<proteinExistence type="inferred from homology"/>
<dbReference type="PANTHER" id="PTHR24346">
    <property type="entry name" value="MAP/MICROTUBULE AFFINITY-REGULATING KINASE"/>
    <property type="match status" value="1"/>
</dbReference>
<dbReference type="PROSITE" id="PS50011">
    <property type="entry name" value="PROTEIN_KINASE_DOM"/>
    <property type="match status" value="1"/>
</dbReference>
<dbReference type="GO" id="GO:0035556">
    <property type="term" value="P:intracellular signal transduction"/>
    <property type="evidence" value="ECO:0007669"/>
    <property type="project" value="TreeGrafter"/>
</dbReference>
<feature type="compositionally biased region" description="Polar residues" evidence="21">
    <location>
        <begin position="787"/>
        <end position="803"/>
    </location>
</feature>
<dbReference type="InterPro" id="IPR000719">
    <property type="entry name" value="Prot_kinase_dom"/>
</dbReference>
<evidence type="ECO:0000256" key="5">
    <source>
        <dbReference type="ARBA" id="ARBA00022481"/>
    </source>
</evidence>
<dbReference type="PROSITE" id="PS50030">
    <property type="entry name" value="UBA"/>
    <property type="match status" value="1"/>
</dbReference>
<dbReference type="GO" id="GO:0005524">
    <property type="term" value="F:ATP binding"/>
    <property type="evidence" value="ECO:0007669"/>
    <property type="project" value="UniProtKB-UniRule"/>
</dbReference>
<feature type="compositionally biased region" description="Basic and acidic residues" evidence="21">
    <location>
        <begin position="630"/>
        <end position="652"/>
    </location>
</feature>
<dbReference type="SMART" id="SM00220">
    <property type="entry name" value="S_TKc"/>
    <property type="match status" value="1"/>
</dbReference>
<evidence type="ECO:0000256" key="17">
    <source>
        <dbReference type="ARBA" id="ARBA00054738"/>
    </source>
</evidence>
<evidence type="ECO:0000256" key="8">
    <source>
        <dbReference type="ARBA" id="ARBA00022679"/>
    </source>
</evidence>
<feature type="region of interest" description="Disordered" evidence="21">
    <location>
        <begin position="766"/>
        <end position="805"/>
    </location>
</feature>
<keyword evidence="6" id="KW-0723">Serine/threonine-protein kinase</keyword>
<comment type="caution">
    <text evidence="24">The sequence shown here is derived from an EMBL/GenBank/DDBJ whole genome shotgun (WGS) entry which is preliminary data.</text>
</comment>
<dbReference type="CDD" id="cd14074">
    <property type="entry name" value="STKc_SNRK"/>
    <property type="match status" value="1"/>
</dbReference>
<evidence type="ECO:0000256" key="9">
    <source>
        <dbReference type="ARBA" id="ARBA00022723"/>
    </source>
</evidence>
<dbReference type="CDD" id="cd14339">
    <property type="entry name" value="UBA_SNRK"/>
    <property type="match status" value="1"/>
</dbReference>
<evidence type="ECO:0000256" key="7">
    <source>
        <dbReference type="ARBA" id="ARBA00022553"/>
    </source>
</evidence>
<evidence type="ECO:0000256" key="18">
    <source>
        <dbReference type="ARBA" id="ARBA00074971"/>
    </source>
</evidence>
<dbReference type="PROSITE" id="PS00108">
    <property type="entry name" value="PROTEIN_KINASE_ST"/>
    <property type="match status" value="1"/>
</dbReference>
<protein>
    <recommendedName>
        <fullName evidence="18">SNF-related serine/threonine-protein kinase</fullName>
        <ecNumber evidence="4">2.7.11.1</ecNumber>
    </recommendedName>
    <alternativeName>
        <fullName evidence="19">SNF1-related kinase</fullName>
    </alternativeName>
</protein>
<evidence type="ECO:0000256" key="6">
    <source>
        <dbReference type="ARBA" id="ARBA00022527"/>
    </source>
</evidence>
<feature type="domain" description="UBA" evidence="23">
    <location>
        <begin position="291"/>
        <end position="334"/>
    </location>
</feature>
<keyword evidence="14" id="KW-0539">Nucleus</keyword>
<evidence type="ECO:0000256" key="14">
    <source>
        <dbReference type="ARBA" id="ARBA00023242"/>
    </source>
</evidence>
<dbReference type="PROSITE" id="PS00107">
    <property type="entry name" value="PROTEIN_KINASE_ATP"/>
    <property type="match status" value="1"/>
</dbReference>
<evidence type="ECO:0000256" key="12">
    <source>
        <dbReference type="ARBA" id="ARBA00022840"/>
    </source>
</evidence>
<comment type="function">
    <text evidence="17">May play a role in hematopoietic cell proliferation or differentiation. Potential mediator of neuronal apoptosis.</text>
</comment>
<feature type="region of interest" description="Disordered" evidence="21">
    <location>
        <begin position="341"/>
        <end position="408"/>
    </location>
</feature>
<evidence type="ECO:0000256" key="11">
    <source>
        <dbReference type="ARBA" id="ARBA00022777"/>
    </source>
</evidence>
<keyword evidence="11 24" id="KW-0418">Kinase</keyword>
<feature type="compositionally biased region" description="Polar residues" evidence="21">
    <location>
        <begin position="717"/>
        <end position="746"/>
    </location>
</feature>
<accession>A0A444U7S7</accession>
<keyword evidence="12 20" id="KW-0067">ATP-binding</keyword>
<dbReference type="SUPFAM" id="SSF56112">
    <property type="entry name" value="Protein kinase-like (PK-like)"/>
    <property type="match status" value="1"/>
</dbReference>
<feature type="compositionally biased region" description="Basic and acidic residues" evidence="21">
    <location>
        <begin position="835"/>
        <end position="846"/>
    </location>
</feature>
<evidence type="ECO:0000313" key="24">
    <source>
        <dbReference type="EMBL" id="RXM31208.1"/>
    </source>
</evidence>
<keyword evidence="7" id="KW-0597">Phosphoprotein</keyword>
<dbReference type="FunFam" id="1.10.510.10:FF:000166">
    <property type="entry name" value="SNF-related serine/threonine-protein kinase"/>
    <property type="match status" value="1"/>
</dbReference>
<dbReference type="EMBL" id="SCEB01215122">
    <property type="protein sequence ID" value="RXM31208.1"/>
    <property type="molecule type" value="Genomic_DNA"/>
</dbReference>
<evidence type="ECO:0000256" key="21">
    <source>
        <dbReference type="SAM" id="MobiDB-lite"/>
    </source>
</evidence>
<dbReference type="FunFam" id="3.30.200.20:FF:000003">
    <property type="entry name" value="Non-specific serine/threonine protein kinase"/>
    <property type="match status" value="1"/>
</dbReference>
<evidence type="ECO:0000256" key="1">
    <source>
        <dbReference type="ARBA" id="ARBA00001946"/>
    </source>
</evidence>
<dbReference type="InterPro" id="IPR011009">
    <property type="entry name" value="Kinase-like_dom_sf"/>
</dbReference>
<dbReference type="Gene3D" id="1.10.510.10">
    <property type="entry name" value="Transferase(Phosphotransferase) domain 1"/>
    <property type="match status" value="1"/>
</dbReference>
<evidence type="ECO:0000256" key="19">
    <source>
        <dbReference type="ARBA" id="ARBA00077142"/>
    </source>
</evidence>
<evidence type="ECO:0000256" key="4">
    <source>
        <dbReference type="ARBA" id="ARBA00012513"/>
    </source>
</evidence>
<keyword evidence="8" id="KW-0808">Transferase</keyword>
<dbReference type="AlphaFoldDB" id="A0A444U7S7"/>
<evidence type="ECO:0000259" key="22">
    <source>
        <dbReference type="PROSITE" id="PS50011"/>
    </source>
</evidence>
<comment type="cofactor">
    <cofactor evidence="1">
        <name>Mg(2+)</name>
        <dbReference type="ChEBI" id="CHEBI:18420"/>
    </cofactor>
</comment>
<dbReference type="EC" id="2.7.11.1" evidence="4"/>
<feature type="region of interest" description="Disordered" evidence="21">
    <location>
        <begin position="834"/>
        <end position="866"/>
    </location>
</feature>
<dbReference type="InterPro" id="IPR017441">
    <property type="entry name" value="Protein_kinase_ATP_BS"/>
</dbReference>
<dbReference type="InterPro" id="IPR008271">
    <property type="entry name" value="Ser/Thr_kinase_AS"/>
</dbReference>
<dbReference type="GO" id="GO:0005634">
    <property type="term" value="C:nucleus"/>
    <property type="evidence" value="ECO:0007669"/>
    <property type="project" value="UniProtKB-SubCell"/>
</dbReference>
<keyword evidence="5" id="KW-0488">Methylation</keyword>
<dbReference type="GO" id="GO:0046872">
    <property type="term" value="F:metal ion binding"/>
    <property type="evidence" value="ECO:0007669"/>
    <property type="project" value="UniProtKB-KW"/>
</dbReference>
<evidence type="ECO:0000256" key="20">
    <source>
        <dbReference type="PROSITE-ProRule" id="PRU10141"/>
    </source>
</evidence>
<feature type="region of interest" description="Disordered" evidence="21">
    <location>
        <begin position="693"/>
        <end position="746"/>
    </location>
</feature>
<dbReference type="Pfam" id="PF00069">
    <property type="entry name" value="Pkinase"/>
    <property type="match status" value="1"/>
</dbReference>
<keyword evidence="25" id="KW-1185">Reference proteome</keyword>
<evidence type="ECO:0000256" key="10">
    <source>
        <dbReference type="ARBA" id="ARBA00022741"/>
    </source>
</evidence>
<comment type="catalytic activity">
    <reaction evidence="15">
        <text>L-threonyl-[protein] + ATP = O-phospho-L-threonyl-[protein] + ADP + H(+)</text>
        <dbReference type="Rhea" id="RHEA:46608"/>
        <dbReference type="Rhea" id="RHEA-COMP:11060"/>
        <dbReference type="Rhea" id="RHEA-COMP:11605"/>
        <dbReference type="ChEBI" id="CHEBI:15378"/>
        <dbReference type="ChEBI" id="CHEBI:30013"/>
        <dbReference type="ChEBI" id="CHEBI:30616"/>
        <dbReference type="ChEBI" id="CHEBI:61977"/>
        <dbReference type="ChEBI" id="CHEBI:456216"/>
        <dbReference type="EC" id="2.7.11.1"/>
    </reaction>
</comment>
<organism evidence="24 25">
    <name type="scientific">Acipenser ruthenus</name>
    <name type="common">Sterlet sturgeon</name>
    <dbReference type="NCBI Taxonomy" id="7906"/>
    <lineage>
        <taxon>Eukaryota</taxon>
        <taxon>Metazoa</taxon>
        <taxon>Chordata</taxon>
        <taxon>Craniata</taxon>
        <taxon>Vertebrata</taxon>
        <taxon>Euteleostomi</taxon>
        <taxon>Actinopterygii</taxon>
        <taxon>Chondrostei</taxon>
        <taxon>Acipenseriformes</taxon>
        <taxon>Acipenseridae</taxon>
        <taxon>Acipenser</taxon>
    </lineage>
</organism>
<evidence type="ECO:0000256" key="2">
    <source>
        <dbReference type="ARBA" id="ARBA00004123"/>
    </source>
</evidence>
<keyword evidence="13" id="KW-0460">Magnesium</keyword>
<feature type="domain" description="Protein kinase" evidence="22">
    <location>
        <begin position="16"/>
        <end position="269"/>
    </location>
</feature>